<dbReference type="EMBL" id="BBNR01000015">
    <property type="protein sequence ID" value="GAL68020.1"/>
    <property type="molecule type" value="Genomic_DNA"/>
</dbReference>
<name>A0A090VTG8_9FLAO</name>
<sequence>MNLTSLQLFSGDSNATRDILNSWTPTNTDTNIPRAAVRQKTISSRFVEDGSYIRLRNIALGYNLPADITEKLGMDNVRISISGQNLLTFTNYSGLDPEVNFLGSGGSGNQNTFNGFDFGNYPNIESFNFSVNLKF</sequence>
<proteinExistence type="predicted"/>
<organism evidence="1 2">
    <name type="scientific">Jejuia pallidilutea</name>
    <dbReference type="NCBI Taxonomy" id="504487"/>
    <lineage>
        <taxon>Bacteria</taxon>
        <taxon>Pseudomonadati</taxon>
        <taxon>Bacteroidota</taxon>
        <taxon>Flavobacteriia</taxon>
        <taxon>Flavobacteriales</taxon>
        <taxon>Flavobacteriaceae</taxon>
        <taxon>Jejuia</taxon>
    </lineage>
</organism>
<protein>
    <submittedName>
        <fullName evidence="1">Putative outer membrane protein</fullName>
    </submittedName>
</protein>
<reference evidence="1 2" key="1">
    <citation type="journal article" date="2014" name="Genome Announc.">
        <title>Draft Genome Sequence of Marine Flavobacterium Jejuia pallidilutea Strain 11shimoA1 and Pigmentation Mutants.</title>
        <authorList>
            <person name="Takatani N."/>
            <person name="Nakanishi M."/>
            <person name="Meirelles P."/>
            <person name="Mino S."/>
            <person name="Suda W."/>
            <person name="Oshima K."/>
            <person name="Hattori M."/>
            <person name="Ohkuma M."/>
            <person name="Hosokawa M."/>
            <person name="Miyashita K."/>
            <person name="Thompson F.L."/>
            <person name="Niwa A."/>
            <person name="Sawabe T."/>
            <person name="Sawabe T."/>
        </authorList>
    </citation>
    <scope>NUCLEOTIDE SEQUENCE [LARGE SCALE GENOMIC DNA]</scope>
    <source>
        <strain evidence="1 2">JCM 19301</strain>
    </source>
</reference>
<dbReference type="Proteomes" id="UP000029641">
    <property type="component" value="Unassembled WGS sequence"/>
</dbReference>
<comment type="caution">
    <text evidence="1">The sequence shown here is derived from an EMBL/GenBank/DDBJ whole genome shotgun (WGS) entry which is preliminary data.</text>
</comment>
<dbReference type="AlphaFoldDB" id="A0A090VTG8"/>
<dbReference type="RefSeq" id="WP_238566286.1">
    <property type="nucleotide sequence ID" value="NZ_BBNR01000015.1"/>
</dbReference>
<evidence type="ECO:0000313" key="1">
    <source>
        <dbReference type="EMBL" id="GAL68020.1"/>
    </source>
</evidence>
<evidence type="ECO:0000313" key="2">
    <source>
        <dbReference type="Proteomes" id="UP000029641"/>
    </source>
</evidence>
<gene>
    <name evidence="1" type="ORF">JCM19301_1735</name>
</gene>
<accession>A0A090VTG8</accession>